<comment type="caution">
    <text evidence="1">The sequence shown here is derived from an EMBL/GenBank/DDBJ whole genome shotgun (WGS) entry which is preliminary data.</text>
</comment>
<dbReference type="Gene3D" id="3.30.1780.10">
    <property type="entry name" value="ornithine cyclodeaminase, domain 1"/>
    <property type="match status" value="1"/>
</dbReference>
<protein>
    <submittedName>
        <fullName evidence="1">Ornithine cyclodeaminase family protein</fullName>
    </submittedName>
</protein>
<sequence length="319" mass="35117">MNIINLNQIKEIIHKIAIIPAIEEGFIAYSQGKAIIPPVGEMQFSNPPGDVHIKYGYLKNDAYYVIKIASGFYDNAQFNLPSSNGLMLLFSQKTGELLTILLDEGYLTDLRTAAAGAIAAKYLAPNTVKSIGIIGTGTQAKLQLYYLQQVIQCRDVVVFGRNKEKLSDFQKELQVYGFHIETTQALEYLTSRCNLIVTTTPSKLPVLFAESIMKGTHITAVGADTPDKQELDSSIFCKADVIVVDSIAQCLERGDTSHALRQHKINPDQLIELGTIISNEHSGRTNEDQITVADLTGLAVQDLQIAKAVAHYFNNINTK</sequence>
<dbReference type="InterPro" id="IPR023401">
    <property type="entry name" value="ODC_N"/>
</dbReference>
<accession>A0ABS1WEL3</accession>
<evidence type="ECO:0000313" key="2">
    <source>
        <dbReference type="Proteomes" id="UP000809910"/>
    </source>
</evidence>
<dbReference type="Pfam" id="PF02423">
    <property type="entry name" value="OCD_Mu_crystall"/>
    <property type="match status" value="1"/>
</dbReference>
<dbReference type="Gene3D" id="3.40.50.720">
    <property type="entry name" value="NAD(P)-binding Rossmann-like Domain"/>
    <property type="match status" value="1"/>
</dbReference>
<dbReference type="EMBL" id="JADWVN010000026">
    <property type="protein sequence ID" value="MBL7527785.1"/>
    <property type="molecule type" value="Genomic_DNA"/>
</dbReference>
<name>A0ABS1WEL3_9GAMM</name>
<dbReference type="PANTHER" id="PTHR13812:SF19">
    <property type="entry name" value="KETIMINE REDUCTASE MU-CRYSTALLIN"/>
    <property type="match status" value="1"/>
</dbReference>
<dbReference type="InterPro" id="IPR003462">
    <property type="entry name" value="ODC_Mu_crystall"/>
</dbReference>
<dbReference type="PIRSF" id="PIRSF001439">
    <property type="entry name" value="CryM"/>
    <property type="match status" value="1"/>
</dbReference>
<dbReference type="SUPFAM" id="SSF51735">
    <property type="entry name" value="NAD(P)-binding Rossmann-fold domains"/>
    <property type="match status" value="1"/>
</dbReference>
<dbReference type="Proteomes" id="UP000809910">
    <property type="component" value="Unassembled WGS sequence"/>
</dbReference>
<evidence type="ECO:0000313" key="1">
    <source>
        <dbReference type="EMBL" id="MBL7527785.1"/>
    </source>
</evidence>
<dbReference type="RefSeq" id="WP_203108627.1">
    <property type="nucleotide sequence ID" value="NZ_JADOBG010000008.1"/>
</dbReference>
<reference evidence="1 2" key="1">
    <citation type="submission" date="2020-12" db="EMBL/GenBank/DDBJ databases">
        <title>WGS of Legionella: environmental sample.</title>
        <authorList>
            <person name="Cristino S."/>
            <person name="Girolamini L."/>
            <person name="Salaris S."/>
            <person name="Pascale M.R."/>
            <person name="Mazzotta M."/>
            <person name="Orsini M."/>
            <person name="Grottola A."/>
        </authorList>
    </citation>
    <scope>NUCLEOTIDE SEQUENCE [LARGE SCALE GENOMIC DNA]</scope>
    <source>
        <strain evidence="1 2">30cs62</strain>
    </source>
</reference>
<organism evidence="1 2">
    <name type="scientific">Legionella bononiensis</name>
    <dbReference type="NCBI Taxonomy" id="2793102"/>
    <lineage>
        <taxon>Bacteria</taxon>
        <taxon>Pseudomonadati</taxon>
        <taxon>Pseudomonadota</taxon>
        <taxon>Gammaproteobacteria</taxon>
        <taxon>Legionellales</taxon>
        <taxon>Legionellaceae</taxon>
        <taxon>Legionella</taxon>
    </lineage>
</organism>
<keyword evidence="2" id="KW-1185">Reference proteome</keyword>
<proteinExistence type="predicted"/>
<dbReference type="PANTHER" id="PTHR13812">
    <property type="entry name" value="KETIMINE REDUCTASE MU-CRYSTALLIN"/>
    <property type="match status" value="1"/>
</dbReference>
<gene>
    <name evidence="1" type="ORF">I5282_14565</name>
</gene>
<dbReference type="InterPro" id="IPR036291">
    <property type="entry name" value="NAD(P)-bd_dom_sf"/>
</dbReference>